<comment type="caution">
    <text evidence="2">The sequence shown here is derived from an EMBL/GenBank/DDBJ whole genome shotgun (WGS) entry which is preliminary data.</text>
</comment>
<dbReference type="Proteomes" id="UP000827092">
    <property type="component" value="Unassembled WGS sequence"/>
</dbReference>
<evidence type="ECO:0000313" key="2">
    <source>
        <dbReference type="EMBL" id="KAG8179925.1"/>
    </source>
</evidence>
<keyword evidence="3" id="KW-1185">Reference proteome</keyword>
<gene>
    <name evidence="2" type="ORF">JTE90_025250</name>
</gene>
<feature type="region of interest" description="Disordered" evidence="1">
    <location>
        <begin position="1"/>
        <end position="34"/>
    </location>
</feature>
<protein>
    <recommendedName>
        <fullName evidence="4">Transposable element P transposase</fullName>
    </recommendedName>
</protein>
<evidence type="ECO:0000256" key="1">
    <source>
        <dbReference type="SAM" id="MobiDB-lite"/>
    </source>
</evidence>
<dbReference type="AlphaFoldDB" id="A0AAV6U6W1"/>
<evidence type="ECO:0000313" key="3">
    <source>
        <dbReference type="Proteomes" id="UP000827092"/>
    </source>
</evidence>
<accession>A0AAV6U6W1</accession>
<evidence type="ECO:0008006" key="4">
    <source>
        <dbReference type="Google" id="ProtNLM"/>
    </source>
</evidence>
<reference evidence="2 3" key="1">
    <citation type="journal article" date="2022" name="Nat. Ecol. Evol.">
        <title>A masculinizing supergene underlies an exaggerated male reproductive morph in a spider.</title>
        <authorList>
            <person name="Hendrickx F."/>
            <person name="De Corte Z."/>
            <person name="Sonet G."/>
            <person name="Van Belleghem S.M."/>
            <person name="Kostlbacher S."/>
            <person name="Vangestel C."/>
        </authorList>
    </citation>
    <scope>NUCLEOTIDE SEQUENCE [LARGE SCALE GENOMIC DNA]</scope>
    <source>
        <strain evidence="2">W744_W776</strain>
    </source>
</reference>
<proteinExistence type="predicted"/>
<feature type="compositionally biased region" description="Polar residues" evidence="1">
    <location>
        <begin position="1"/>
        <end position="10"/>
    </location>
</feature>
<feature type="compositionally biased region" description="Low complexity" evidence="1">
    <location>
        <begin position="18"/>
        <end position="34"/>
    </location>
</feature>
<dbReference type="EMBL" id="JAFNEN010000596">
    <property type="protein sequence ID" value="KAG8179925.1"/>
    <property type="molecule type" value="Genomic_DNA"/>
</dbReference>
<name>A0AAV6U6W1_9ARAC</name>
<sequence>MLNNSTQPARQSVDDLFPTISSSPSAANSPSTSVPLAAQPSAALTSRSDIMPCNQHVLSAAKPIKVLCTPNPPSKTQCVPTVVKAILISTESLCGLLKDFKNMGFKYLLTSRLTQDALESLFSQIRGVGNFYDHPSPVEVISRLKNLLLANRLPALPSKANTQEQETIPAYLTADI</sequence>
<organism evidence="2 3">
    <name type="scientific">Oedothorax gibbosus</name>
    <dbReference type="NCBI Taxonomy" id="931172"/>
    <lineage>
        <taxon>Eukaryota</taxon>
        <taxon>Metazoa</taxon>
        <taxon>Ecdysozoa</taxon>
        <taxon>Arthropoda</taxon>
        <taxon>Chelicerata</taxon>
        <taxon>Arachnida</taxon>
        <taxon>Araneae</taxon>
        <taxon>Araneomorphae</taxon>
        <taxon>Entelegynae</taxon>
        <taxon>Araneoidea</taxon>
        <taxon>Linyphiidae</taxon>
        <taxon>Erigoninae</taxon>
        <taxon>Oedothorax</taxon>
    </lineage>
</organism>